<evidence type="ECO:0000313" key="3">
    <source>
        <dbReference type="Proteomes" id="UP001054945"/>
    </source>
</evidence>
<accession>A0AAV4MCJ0</accession>
<evidence type="ECO:0000313" key="2">
    <source>
        <dbReference type="EMBL" id="GIX68519.1"/>
    </source>
</evidence>
<reference evidence="2 3" key="1">
    <citation type="submission" date="2021-06" db="EMBL/GenBank/DDBJ databases">
        <title>Caerostris extrusa draft genome.</title>
        <authorList>
            <person name="Kono N."/>
            <person name="Arakawa K."/>
        </authorList>
    </citation>
    <scope>NUCLEOTIDE SEQUENCE [LARGE SCALE GENOMIC DNA]</scope>
</reference>
<dbReference type="Proteomes" id="UP001054945">
    <property type="component" value="Unassembled WGS sequence"/>
</dbReference>
<organism evidence="2 3">
    <name type="scientific">Caerostris extrusa</name>
    <name type="common">Bark spider</name>
    <name type="synonym">Caerostris bankana</name>
    <dbReference type="NCBI Taxonomy" id="172846"/>
    <lineage>
        <taxon>Eukaryota</taxon>
        <taxon>Metazoa</taxon>
        <taxon>Ecdysozoa</taxon>
        <taxon>Arthropoda</taxon>
        <taxon>Chelicerata</taxon>
        <taxon>Arachnida</taxon>
        <taxon>Araneae</taxon>
        <taxon>Araneomorphae</taxon>
        <taxon>Entelegynae</taxon>
        <taxon>Araneoidea</taxon>
        <taxon>Araneidae</taxon>
        <taxon>Caerostris</taxon>
    </lineage>
</organism>
<name>A0AAV4MCJ0_CAEEX</name>
<dbReference type="EMBL" id="BPLR01019501">
    <property type="protein sequence ID" value="GIX68519.1"/>
    <property type="molecule type" value="Genomic_DNA"/>
</dbReference>
<proteinExistence type="predicted"/>
<comment type="caution">
    <text evidence="2">The sequence shown here is derived from an EMBL/GenBank/DDBJ whole genome shotgun (WGS) entry which is preliminary data.</text>
</comment>
<sequence length="150" mass="17196">MHTSYEHVTGPNCPLCRERDLASEDEEESRHHSKPRTVSKRQEKKKHVVCISVPDKDKYNSKKKRAEKTCERALKELFSSGRTILRAEKDENAILRVCFPPASIIESFLFIESTSIHFRTRSTSKPIGIPNIFLGQAGFFNAESRVISYL</sequence>
<keyword evidence="3" id="KW-1185">Reference proteome</keyword>
<evidence type="ECO:0000256" key="1">
    <source>
        <dbReference type="SAM" id="MobiDB-lite"/>
    </source>
</evidence>
<feature type="compositionally biased region" description="Basic residues" evidence="1">
    <location>
        <begin position="31"/>
        <end position="47"/>
    </location>
</feature>
<feature type="region of interest" description="Disordered" evidence="1">
    <location>
        <begin position="24"/>
        <end position="47"/>
    </location>
</feature>
<gene>
    <name evidence="2" type="ORF">CEXT_786691</name>
</gene>
<protein>
    <submittedName>
        <fullName evidence="2">Uncharacterized protein</fullName>
    </submittedName>
</protein>
<dbReference type="AlphaFoldDB" id="A0AAV4MCJ0"/>